<feature type="coiled-coil region" evidence="1">
    <location>
        <begin position="50"/>
        <end position="114"/>
    </location>
</feature>
<evidence type="ECO:0008006" key="5">
    <source>
        <dbReference type="Google" id="ProtNLM"/>
    </source>
</evidence>
<organism evidence="3 4">
    <name type="scientific">Ekhidna lutea</name>
    <dbReference type="NCBI Taxonomy" id="447679"/>
    <lineage>
        <taxon>Bacteria</taxon>
        <taxon>Pseudomonadati</taxon>
        <taxon>Bacteroidota</taxon>
        <taxon>Cytophagia</taxon>
        <taxon>Cytophagales</taxon>
        <taxon>Reichenbachiellaceae</taxon>
        <taxon>Ekhidna</taxon>
    </lineage>
</organism>
<feature type="compositionally biased region" description="Polar residues" evidence="2">
    <location>
        <begin position="17"/>
        <end position="26"/>
    </location>
</feature>
<proteinExistence type="predicted"/>
<evidence type="ECO:0000313" key="4">
    <source>
        <dbReference type="Proteomes" id="UP000198393"/>
    </source>
</evidence>
<keyword evidence="4" id="KW-1185">Reference proteome</keyword>
<dbReference type="OrthoDB" id="1202506at2"/>
<evidence type="ECO:0000256" key="1">
    <source>
        <dbReference type="SAM" id="Coils"/>
    </source>
</evidence>
<sequence>MAKMFTKKEEKVEDPNLESSPQNGQQPVDPMTEESQKLNAVRDLLFGQNVQEYRSEFDELRNLINDNRDKSEKESSDMKSEIFDRLDKLEEKLNSKLDDTNKSINDRLDQLSDAKADRKKMATILHELANKLES</sequence>
<evidence type="ECO:0000256" key="2">
    <source>
        <dbReference type="SAM" id="MobiDB-lite"/>
    </source>
</evidence>
<keyword evidence="1" id="KW-0175">Coiled coil</keyword>
<reference evidence="3 4" key="1">
    <citation type="submission" date="2017-06" db="EMBL/GenBank/DDBJ databases">
        <authorList>
            <person name="Kim H.J."/>
            <person name="Triplett B.A."/>
        </authorList>
    </citation>
    <scope>NUCLEOTIDE SEQUENCE [LARGE SCALE GENOMIC DNA]</scope>
    <source>
        <strain evidence="3 4">DSM 19307</strain>
    </source>
</reference>
<dbReference type="EMBL" id="FZPD01000006">
    <property type="protein sequence ID" value="SNT34301.1"/>
    <property type="molecule type" value="Genomic_DNA"/>
</dbReference>
<dbReference type="AlphaFoldDB" id="A0A239LV10"/>
<gene>
    <name evidence="3" type="ORF">SAMN05421640_3410</name>
</gene>
<dbReference type="RefSeq" id="WP_089358088.1">
    <property type="nucleotide sequence ID" value="NZ_FZPD01000006.1"/>
</dbReference>
<dbReference type="Proteomes" id="UP000198393">
    <property type="component" value="Unassembled WGS sequence"/>
</dbReference>
<evidence type="ECO:0000313" key="3">
    <source>
        <dbReference type="EMBL" id="SNT34301.1"/>
    </source>
</evidence>
<name>A0A239LV10_EKHLU</name>
<feature type="region of interest" description="Disordered" evidence="2">
    <location>
        <begin position="1"/>
        <end position="36"/>
    </location>
</feature>
<protein>
    <recommendedName>
        <fullName evidence="5">Fructose 1,6-bisphosphatase</fullName>
    </recommendedName>
</protein>
<accession>A0A239LV10</accession>
<feature type="compositionally biased region" description="Basic and acidic residues" evidence="2">
    <location>
        <begin position="1"/>
        <end position="14"/>
    </location>
</feature>